<feature type="region of interest" description="Disordered" evidence="1">
    <location>
        <begin position="428"/>
        <end position="467"/>
    </location>
</feature>
<gene>
    <name evidence="2" type="ORF">PFICI_02064</name>
</gene>
<evidence type="ECO:0000313" key="3">
    <source>
        <dbReference type="Proteomes" id="UP000030651"/>
    </source>
</evidence>
<dbReference type="OrthoDB" id="4156126at2759"/>
<feature type="compositionally biased region" description="Polar residues" evidence="1">
    <location>
        <begin position="428"/>
        <end position="442"/>
    </location>
</feature>
<feature type="compositionally biased region" description="Polar residues" evidence="1">
    <location>
        <begin position="501"/>
        <end position="511"/>
    </location>
</feature>
<accession>W3XSR2</accession>
<dbReference type="STRING" id="1229662.W3XSR2"/>
<dbReference type="RefSeq" id="XP_007828836.1">
    <property type="nucleotide sequence ID" value="XM_007830645.1"/>
</dbReference>
<feature type="compositionally biased region" description="Polar residues" evidence="1">
    <location>
        <begin position="166"/>
        <end position="180"/>
    </location>
</feature>
<reference evidence="3" key="1">
    <citation type="journal article" date="2015" name="BMC Genomics">
        <title>Genomic and transcriptomic analysis of the endophytic fungus Pestalotiopsis fici reveals its lifestyle and high potential for synthesis of natural products.</title>
        <authorList>
            <person name="Wang X."/>
            <person name="Zhang X."/>
            <person name="Liu L."/>
            <person name="Xiang M."/>
            <person name="Wang W."/>
            <person name="Sun X."/>
            <person name="Che Y."/>
            <person name="Guo L."/>
            <person name="Liu G."/>
            <person name="Guo L."/>
            <person name="Wang C."/>
            <person name="Yin W.B."/>
            <person name="Stadler M."/>
            <person name="Zhang X."/>
            <person name="Liu X."/>
        </authorList>
    </citation>
    <scope>NUCLEOTIDE SEQUENCE [LARGE SCALE GENOMIC DNA]</scope>
    <source>
        <strain evidence="3">W106-1 / CGMCC3.15140</strain>
    </source>
</reference>
<feature type="region of interest" description="Disordered" evidence="1">
    <location>
        <begin position="501"/>
        <end position="520"/>
    </location>
</feature>
<feature type="region of interest" description="Disordered" evidence="1">
    <location>
        <begin position="903"/>
        <end position="951"/>
    </location>
</feature>
<dbReference type="KEGG" id="pfy:PFICI_02064"/>
<dbReference type="EMBL" id="KI912109">
    <property type="protein sequence ID" value="ETS88236.1"/>
    <property type="molecule type" value="Genomic_DNA"/>
</dbReference>
<feature type="region of interest" description="Disordered" evidence="1">
    <location>
        <begin position="79"/>
        <end position="202"/>
    </location>
</feature>
<dbReference type="GeneID" id="19267077"/>
<evidence type="ECO:0000313" key="2">
    <source>
        <dbReference type="EMBL" id="ETS88236.1"/>
    </source>
</evidence>
<protein>
    <submittedName>
        <fullName evidence="2">Uncharacterized protein</fullName>
    </submittedName>
</protein>
<dbReference type="AlphaFoldDB" id="W3XSR2"/>
<feature type="region of interest" description="Disordered" evidence="1">
    <location>
        <begin position="654"/>
        <end position="674"/>
    </location>
</feature>
<feature type="compositionally biased region" description="Polar residues" evidence="1">
    <location>
        <begin position="932"/>
        <end position="943"/>
    </location>
</feature>
<feature type="compositionally biased region" description="Polar residues" evidence="1">
    <location>
        <begin position="905"/>
        <end position="924"/>
    </location>
</feature>
<evidence type="ECO:0000256" key="1">
    <source>
        <dbReference type="SAM" id="MobiDB-lite"/>
    </source>
</evidence>
<feature type="region of interest" description="Disordered" evidence="1">
    <location>
        <begin position="608"/>
        <end position="637"/>
    </location>
</feature>
<feature type="compositionally biased region" description="Polar residues" evidence="1">
    <location>
        <begin position="123"/>
        <end position="143"/>
    </location>
</feature>
<dbReference type="eggNOG" id="ENOG502RS6A">
    <property type="taxonomic scope" value="Eukaryota"/>
</dbReference>
<feature type="region of interest" description="Disordered" evidence="1">
    <location>
        <begin position="1"/>
        <end position="37"/>
    </location>
</feature>
<organism evidence="2 3">
    <name type="scientific">Pestalotiopsis fici (strain W106-1 / CGMCC3.15140)</name>
    <dbReference type="NCBI Taxonomy" id="1229662"/>
    <lineage>
        <taxon>Eukaryota</taxon>
        <taxon>Fungi</taxon>
        <taxon>Dikarya</taxon>
        <taxon>Ascomycota</taxon>
        <taxon>Pezizomycotina</taxon>
        <taxon>Sordariomycetes</taxon>
        <taxon>Xylariomycetidae</taxon>
        <taxon>Amphisphaeriales</taxon>
        <taxon>Sporocadaceae</taxon>
        <taxon>Pestalotiopsis</taxon>
    </lineage>
</organism>
<feature type="compositionally biased region" description="Basic and acidic residues" evidence="1">
    <location>
        <begin position="109"/>
        <end position="122"/>
    </location>
</feature>
<dbReference type="Proteomes" id="UP000030651">
    <property type="component" value="Unassembled WGS sequence"/>
</dbReference>
<dbReference type="HOGENOM" id="CLU_008346_0_0_1"/>
<dbReference type="InParanoid" id="W3XSR2"/>
<proteinExistence type="predicted"/>
<name>W3XSR2_PESFW</name>
<feature type="region of interest" description="Disordered" evidence="1">
    <location>
        <begin position="798"/>
        <end position="817"/>
    </location>
</feature>
<feature type="compositionally biased region" description="Basic residues" evidence="1">
    <location>
        <begin position="22"/>
        <end position="33"/>
    </location>
</feature>
<feature type="region of interest" description="Disordered" evidence="1">
    <location>
        <begin position="235"/>
        <end position="275"/>
    </location>
</feature>
<sequence>MENEPCRIPRRSQSHGTLRTNYSRHARPAHKPLGRVNENSALLSSSAALGGMLKTTTETGDIGLYSINSVPSTAFGLASASRGSAMRRYPPPPHRRPPRSSIDGSSRPESYKRIHPSNRDTTSEIISMYGSNSQSSVTSTRATSSDEHGQRSQSMTTVGSRHLSHNKSNATLQSQASSGPLQRPRSPFPYPTRLRRPGARPVSPAVTEAGIVDYSRMVEIDRISLRTGYGPLKSTYPHAHHRPPLGVRPEANLSTPSLHSHRPPPMRRPPGTPSLRTISAASVASWAASNSNFPSRVDSYSSRTSSLTSVVNMYYRMPPALKAAHLGSLAPPPRYYDYTEEFETKQIPAEPPIERVASVTTRAPTAVQCPLPLVLREGSEEELANIFGSQIDSAFGEDDSQPDESQAETEPHLLSDVQFEDLVANDQTAPQAQPTPDTSGQNEGLICRPALGPEKMSRGSDIDLLPSQIGRSSVDTFRPSLDIESKGAQIFDYPKLRQSVSQQTNTPSPARQVQVHGGKTPTIKSEQGVIFRDYPDEGLATHDECRQDCIDATQEVEDAHMDPLRGPSRWLSRSDAALEHPNPTCDEREHFQDPRRCFAITDPANLDCPSATKIIMPKGSSERSESSSTPSKDPTLFNRILSASPSEHAIIIESQPRSESAQDMPLESRSNNRRQRVNLRLELNMDFPSQEDLTTPQLTPSCSLTPLTAPKPISPVRELRLKNSIPHLMKALPPLPGDHGYVSPSPSTVLDDEDEYTQILTPYVSLDDRNAVRKPRLSFSLRKPLPDIQKKLPRIRLKSKGPGSVHMHTNRESRPWNSDSNYPWCNDSPVIELGGTPIGECHHTSLGRRLKLKVPQDSPASTVRRHPEAHRSEPIEWIPYEQPQDLFSFSNAIGSAFRQAGRKISQGSTQTSILKKNRNVSSPLVQDRSDQKSAVTSSGNTSTLKRRKERTNLARRPIVDRGLSTEQHRGLRKRVSNLKWLLTRDVDVKTYHQATEETKLLHSERQDDLNRTTGLNTLKVSGDNVRSSQPRINFGDEKPRFRRRVKAKISKWMRGTRVALVQVRRSTRMEPAL</sequence>
<keyword evidence="3" id="KW-1185">Reference proteome</keyword>